<gene>
    <name evidence="1" type="ORF">CCHR01_18863</name>
</gene>
<protein>
    <submittedName>
        <fullName evidence="1">Uncharacterized protein</fullName>
    </submittedName>
</protein>
<keyword evidence="2" id="KW-1185">Reference proteome</keyword>
<name>A0AAD9E7S2_9PEZI</name>
<proteinExistence type="predicted"/>
<comment type="caution">
    <text evidence="1">The sequence shown here is derived from an EMBL/GenBank/DDBJ whole genome shotgun (WGS) entry which is preliminary data.</text>
</comment>
<organism evidence="1 2">
    <name type="scientific">Colletotrichum chrysophilum</name>
    <dbReference type="NCBI Taxonomy" id="1836956"/>
    <lineage>
        <taxon>Eukaryota</taxon>
        <taxon>Fungi</taxon>
        <taxon>Dikarya</taxon>
        <taxon>Ascomycota</taxon>
        <taxon>Pezizomycotina</taxon>
        <taxon>Sordariomycetes</taxon>
        <taxon>Hypocreomycetidae</taxon>
        <taxon>Glomerellales</taxon>
        <taxon>Glomerellaceae</taxon>
        <taxon>Colletotrichum</taxon>
        <taxon>Colletotrichum gloeosporioides species complex</taxon>
    </lineage>
</organism>
<dbReference type="EMBL" id="JAQOWY010000815">
    <property type="protein sequence ID" value="KAK1838515.1"/>
    <property type="molecule type" value="Genomic_DNA"/>
</dbReference>
<dbReference type="Proteomes" id="UP001243330">
    <property type="component" value="Unassembled WGS sequence"/>
</dbReference>
<dbReference type="AlphaFoldDB" id="A0AAD9E7S2"/>
<evidence type="ECO:0000313" key="1">
    <source>
        <dbReference type="EMBL" id="KAK1838515.1"/>
    </source>
</evidence>
<sequence length="73" mass="8043">MILGLGIPPGGTRRVAATLVNGRHMPGLRPPELVRWHDSIAVIPRCGGFGQGFCQLKYRPITSYSHDNSRQCE</sequence>
<reference evidence="1" key="1">
    <citation type="submission" date="2023-01" db="EMBL/GenBank/DDBJ databases">
        <title>Colletotrichum chrysophilum M932 genome sequence.</title>
        <authorList>
            <person name="Baroncelli R."/>
        </authorList>
    </citation>
    <scope>NUCLEOTIDE SEQUENCE</scope>
    <source>
        <strain evidence="1">M932</strain>
    </source>
</reference>
<accession>A0AAD9E7S2</accession>
<evidence type="ECO:0000313" key="2">
    <source>
        <dbReference type="Proteomes" id="UP001243330"/>
    </source>
</evidence>